<evidence type="ECO:0000313" key="3">
    <source>
        <dbReference type="EMBL" id="OAE47136.1"/>
    </source>
</evidence>
<evidence type="ECO:0000313" key="4">
    <source>
        <dbReference type="Proteomes" id="UP000077098"/>
    </source>
</evidence>
<gene>
    <name evidence="3" type="ORF">A7J57_13930</name>
</gene>
<dbReference type="AlphaFoldDB" id="A0A176XDM4"/>
<feature type="domain" description="DUF2134" evidence="2">
    <location>
        <begin position="61"/>
        <end position="170"/>
    </location>
</feature>
<keyword evidence="1" id="KW-0812">Transmembrane</keyword>
<proteinExistence type="predicted"/>
<reference evidence="3 4" key="1">
    <citation type="submission" date="2016-05" db="EMBL/GenBank/DDBJ databases">
        <authorList>
            <person name="Lavstsen T."/>
            <person name="Jespersen J.S."/>
        </authorList>
    </citation>
    <scope>NUCLEOTIDE SEQUENCE [LARGE SCALE GENOMIC DNA]</scope>
    <source>
        <strain evidence="3 4">KCJ1736</strain>
    </source>
</reference>
<dbReference type="RefSeq" id="WP_063948913.1">
    <property type="nucleotide sequence ID" value="NZ_LXPS01000011.1"/>
</dbReference>
<comment type="caution">
    <text evidence="3">The sequence shown here is derived from an EMBL/GenBank/DDBJ whole genome shotgun (WGS) entry which is preliminary data.</text>
</comment>
<dbReference type="EMBL" id="LXPS01000011">
    <property type="protein sequence ID" value="OAE47136.1"/>
    <property type="molecule type" value="Genomic_DNA"/>
</dbReference>
<dbReference type="Proteomes" id="UP000077098">
    <property type="component" value="Unassembled WGS sequence"/>
</dbReference>
<accession>A0A176XDM4</accession>
<evidence type="ECO:0000256" key="1">
    <source>
        <dbReference type="SAM" id="Phobius"/>
    </source>
</evidence>
<dbReference type="Pfam" id="PF09977">
    <property type="entry name" value="Tad_C"/>
    <property type="match status" value="1"/>
</dbReference>
<keyword evidence="1" id="KW-0472">Membrane</keyword>
<keyword evidence="1" id="KW-1133">Transmembrane helix</keyword>
<organism evidence="3 4">
    <name type="scientific">Agrobacterium tumefaciens</name>
    <dbReference type="NCBI Taxonomy" id="358"/>
    <lineage>
        <taxon>Bacteria</taxon>
        <taxon>Pseudomonadati</taxon>
        <taxon>Pseudomonadota</taxon>
        <taxon>Alphaproteobacteria</taxon>
        <taxon>Hyphomicrobiales</taxon>
        <taxon>Rhizobiaceae</taxon>
        <taxon>Rhizobium/Agrobacterium group</taxon>
        <taxon>Agrobacterium</taxon>
        <taxon>Agrobacterium tumefaciens complex</taxon>
    </lineage>
</organism>
<dbReference type="InterPro" id="IPR018705">
    <property type="entry name" value="DUF2134_membrane"/>
</dbReference>
<evidence type="ECO:0000259" key="2">
    <source>
        <dbReference type="Pfam" id="PF09977"/>
    </source>
</evidence>
<name>A0A176XDM4_AGRTU</name>
<feature type="transmembrane region" description="Helical" evidence="1">
    <location>
        <begin position="20"/>
        <end position="43"/>
    </location>
</feature>
<protein>
    <recommendedName>
        <fullName evidence="2">DUF2134 domain-containing protein</fullName>
    </recommendedName>
</protein>
<sequence length="579" mass="60345">MRHLHSLLPGFLKDKSGNIAISAGLTAPLFIGILALGVDYGYLTLQKRQLQQTADLAAISAAANATDAEKAVQQYFALNGMDLGVKTNKGLLTAEGLQPFDPLNEFATSKGYAEVIKGHYEPDATVPVGQRFVDNALPTNAIKVNIVEQGQIFFASAFTTPPKVSAVGTASSQKIAAFSVGSRLASLDEGILNSLLGGLLGTTVSLKLMDYQALVAADVNALKIVEALAIDLNLTAGTYKDVLQTEISYGKFLEVLTKTTGLQPAVVTVLNTLQKTVNKSNVKIKLEEILNLGPLSDKLIGTGENLKVTAGVFDLINAAAVAGNGGKQLGLNLNANLLGLASVKATLAIGEPPVETPSLAVGGQGTIVRTAQTRLALNVVVDGLQALAGLKINLPLYVEVAHAEARLADIRCTGGGQGTVDVEVVPGVAEIALGNVDTSAFANFGRDPRVTKAAIVDSALLAINGSALINATNMTKTKLTFTQSDITQAKIKSVSTKDTVTTLVSSLLKNLNLDIRLLFINLDLGGLAGVQSALANTLATVTAPVDQLLYNVLLVLGVKIGEADVRVTDVRCQQPALVQ</sequence>